<reference evidence="9 11" key="3">
    <citation type="submission" date="2018-06" db="EMBL/GenBank/DDBJ databases">
        <authorList>
            <consortium name="Pathogen Informatics"/>
            <person name="Doyle S."/>
        </authorList>
    </citation>
    <scope>NUCLEOTIDE SEQUENCE [LARGE SCALE GENOMIC DNA]</scope>
    <source>
        <strain evidence="9 11">NCTC11327</strain>
    </source>
</reference>
<dbReference type="Pfam" id="PF03772">
    <property type="entry name" value="Competence"/>
    <property type="match status" value="1"/>
</dbReference>
<evidence type="ECO:0000313" key="11">
    <source>
        <dbReference type="Proteomes" id="UP000254626"/>
    </source>
</evidence>
<organism evidence="9 11">
    <name type="scientific">Vibrio fluvialis</name>
    <dbReference type="NCBI Taxonomy" id="676"/>
    <lineage>
        <taxon>Bacteria</taxon>
        <taxon>Pseudomonadati</taxon>
        <taxon>Pseudomonadota</taxon>
        <taxon>Gammaproteobacteria</taxon>
        <taxon>Vibrionales</taxon>
        <taxon>Vibrionaceae</taxon>
        <taxon>Vibrio</taxon>
    </lineage>
</organism>
<dbReference type="InterPro" id="IPR052159">
    <property type="entry name" value="Competence_DNA_uptake"/>
</dbReference>
<feature type="transmembrane region" description="Helical" evidence="6">
    <location>
        <begin position="31"/>
        <end position="62"/>
    </location>
</feature>
<dbReference type="InterPro" id="IPR035681">
    <property type="entry name" value="ComA-like_MBL"/>
</dbReference>
<dbReference type="Pfam" id="PF00753">
    <property type="entry name" value="Lactamase_B"/>
    <property type="match status" value="1"/>
</dbReference>
<evidence type="ECO:0000256" key="2">
    <source>
        <dbReference type="ARBA" id="ARBA00022475"/>
    </source>
</evidence>
<evidence type="ECO:0000256" key="4">
    <source>
        <dbReference type="ARBA" id="ARBA00022989"/>
    </source>
</evidence>
<dbReference type="Proteomes" id="UP000254626">
    <property type="component" value="Unassembled WGS sequence"/>
</dbReference>
<evidence type="ECO:0000256" key="6">
    <source>
        <dbReference type="SAM" id="Phobius"/>
    </source>
</evidence>
<keyword evidence="2" id="KW-1003">Cell membrane</keyword>
<dbReference type="NCBIfam" id="TIGR00360">
    <property type="entry name" value="ComEC_N-term"/>
    <property type="match status" value="1"/>
</dbReference>
<dbReference type="InterPro" id="IPR036866">
    <property type="entry name" value="RibonucZ/Hydroxyglut_hydro"/>
</dbReference>
<feature type="transmembrane region" description="Helical" evidence="6">
    <location>
        <begin position="7"/>
        <end position="25"/>
    </location>
</feature>
<feature type="transmembrane region" description="Helical" evidence="6">
    <location>
        <begin position="390"/>
        <end position="420"/>
    </location>
</feature>
<sequence>MTLYSNYWMLASFSLTVLSAPLWPWMPEWDFAFICLAALMTTLVVSRFRVFGGIALALLVIVTHGNVVRSQSNTIFQAGQDITIKGEVDSFFKQISYGYEGTVVVRSINGQQLHTFWQPKVRLIAPVDLQIGDQFEFSVMVKPVYGRRNEAGFDLEAYYFSQGWVARVNVKPQSKFEVVSTPNFRSMLYRQIKTWTQNSPSQGMILALTFGDRNGIHEAEWRSLRNSGLIHLVAISGLHIGMAFAIGYLIGTAMMRLHVSLLWMPFVSGMCIAAIYAWLAGFTLPTQRALLMCGLNVALTMSGVRVTAVQRILITLAAVLIVTPFAPLSNSFWLSFLAVALVLYQLADRTTRHGWRKWLTVQCSLVTMMIPVSAYFFSGFSVSSALYNLIFIPYFSFVIVPLLFLALFLTTFVGDITWLWRGIDLSFWPLQRALEWAGSSWIAVSQTATVVFSVGLLLWVCRPVLSWRAQLYAGIALLGFGFFTPHDERWRVDILDVGHGLAVLIERNHNALLYDTGSGWPEGSYVRSLIVPILNQRGMDSLDGLILSHTDNDHAGGLKDAETLLSPKWVVASQSGPNWQACHTGEQWEWQGLTMTALWPPQTVNRAYNLQSCVIRLSDPEYGHSLLLAGDVTAVGEWLLSRQPMDIQSDVIIVPHHGSKTSSTRQFIERVSPQVAIASLAKGNQWQLPHRSVVARYVDAGSDWLDTGEAGQITLTYQAQSRQLSTLRQIGNPSWYRQMLRKGVE</sequence>
<dbReference type="EMBL" id="UHIP01000001">
    <property type="protein sequence ID" value="SUP25771.1"/>
    <property type="molecule type" value="Genomic_DNA"/>
</dbReference>
<dbReference type="SUPFAM" id="SSF56281">
    <property type="entry name" value="Metallo-hydrolase/oxidoreductase"/>
    <property type="match status" value="1"/>
</dbReference>
<dbReference type="InterPro" id="IPR004797">
    <property type="entry name" value="Competence_ComEC/Rec2"/>
</dbReference>
<dbReference type="PANTHER" id="PTHR30619">
    <property type="entry name" value="DNA INTERNALIZATION/COMPETENCE PROTEIN COMEC/REC2"/>
    <property type="match status" value="1"/>
</dbReference>
<dbReference type="RefSeq" id="WP_081094775.1">
    <property type="nucleotide sequence ID" value="NZ_CABLBX010000003.1"/>
</dbReference>
<feature type="transmembrane region" description="Helical" evidence="6">
    <location>
        <begin position="262"/>
        <end position="284"/>
    </location>
</feature>
<evidence type="ECO:0000313" key="10">
    <source>
        <dbReference type="Proteomes" id="UP000057088"/>
    </source>
</evidence>
<dbReference type="EMBL" id="CP014035">
    <property type="protein sequence ID" value="AMF96165.2"/>
    <property type="molecule type" value="Genomic_DNA"/>
</dbReference>
<keyword evidence="4 6" id="KW-1133">Transmembrane helix</keyword>
<dbReference type="InterPro" id="IPR004477">
    <property type="entry name" value="ComEC_N"/>
</dbReference>
<feature type="transmembrane region" description="Helical" evidence="6">
    <location>
        <begin position="359"/>
        <end position="378"/>
    </location>
</feature>
<dbReference type="InterPro" id="IPR025405">
    <property type="entry name" value="DUF4131"/>
</dbReference>
<keyword evidence="10" id="KW-1185">Reference proteome</keyword>
<evidence type="ECO:0000256" key="3">
    <source>
        <dbReference type="ARBA" id="ARBA00022692"/>
    </source>
</evidence>
<gene>
    <name evidence="8" type="ORF">AL536_15325</name>
    <name evidence="9" type="ORF">NCTC11327_01814</name>
</gene>
<dbReference type="CDD" id="cd07731">
    <property type="entry name" value="ComA-like_MBL-fold"/>
    <property type="match status" value="1"/>
</dbReference>
<feature type="domain" description="Metallo-beta-lactamase" evidence="7">
    <location>
        <begin position="499"/>
        <end position="682"/>
    </location>
</feature>
<feature type="transmembrane region" description="Helical" evidence="6">
    <location>
        <begin position="229"/>
        <end position="250"/>
    </location>
</feature>
<name>A0AAX2LS47_VIBFL</name>
<evidence type="ECO:0000313" key="8">
    <source>
        <dbReference type="EMBL" id="AMF96165.2"/>
    </source>
</evidence>
<reference evidence="10" key="1">
    <citation type="submission" date="2015-12" db="EMBL/GenBank/DDBJ databases">
        <title>FDA dAtabase for Regulatory Grade micrObial Sequences (FDA-ARGOS): Supporting development and validation of Infectious Disease Dx tests.</title>
        <authorList>
            <person name="Hoffmann M."/>
            <person name="Allard M."/>
            <person name="Evans P."/>
            <person name="Brown E."/>
            <person name="Tallon L.J."/>
            <person name="Sadzewicz L."/>
            <person name="Sengamalay N."/>
            <person name="Ott S."/>
            <person name="Godinez A."/>
            <person name="Nagaraj S."/>
            <person name="Vyas G."/>
            <person name="Aluvathingal J."/>
            <person name="Nadendla S."/>
            <person name="Geyer C."/>
            <person name="Sichtig H."/>
        </authorList>
    </citation>
    <scope>NUCLEOTIDE SEQUENCE [LARGE SCALE GENOMIC DNA]</scope>
    <source>
        <strain evidence="10">ATCC 33809</strain>
    </source>
</reference>
<feature type="transmembrane region" description="Helical" evidence="6">
    <location>
        <begin position="465"/>
        <end position="483"/>
    </location>
</feature>
<feature type="transmembrane region" description="Helical" evidence="6">
    <location>
        <begin position="441"/>
        <end position="459"/>
    </location>
</feature>
<dbReference type="SMART" id="SM00849">
    <property type="entry name" value="Lactamase_B"/>
    <property type="match status" value="1"/>
</dbReference>
<reference evidence="8" key="2">
    <citation type="submission" date="2018-01" db="EMBL/GenBank/DDBJ databases">
        <title>FDA dAtabase for Regulatory Grade micrObial Sequences (FDA-ARGOS): Supporting development and validation of Infectious Disease Dx tests.</title>
        <authorList>
            <person name="Hoffmann M."/>
            <person name="Allard M."/>
            <person name="Evans P."/>
            <person name="Brown E."/>
            <person name="Tallon L."/>
            <person name="Sadzewicz L."/>
            <person name="Sengamalay N."/>
            <person name="Ott S."/>
            <person name="Godinez A."/>
            <person name="Nagaraj S."/>
            <person name="Vyas G."/>
            <person name="Aluvathingal J."/>
            <person name="Nadendla S."/>
            <person name="Geyer C."/>
            <person name="Sichtig H."/>
        </authorList>
    </citation>
    <scope>NUCLEOTIDE SEQUENCE</scope>
    <source>
        <strain evidence="8">ATCC 33809</strain>
    </source>
</reference>
<dbReference type="NCBIfam" id="TIGR00361">
    <property type="entry name" value="ComEC_Rec2"/>
    <property type="match status" value="1"/>
</dbReference>
<dbReference type="GO" id="GO:0005886">
    <property type="term" value="C:plasma membrane"/>
    <property type="evidence" value="ECO:0007669"/>
    <property type="project" value="UniProtKB-SubCell"/>
</dbReference>
<keyword evidence="3 6" id="KW-0812">Transmembrane</keyword>
<dbReference type="Pfam" id="PF13567">
    <property type="entry name" value="DUF4131"/>
    <property type="match status" value="1"/>
</dbReference>
<keyword evidence="5 6" id="KW-0472">Membrane</keyword>
<dbReference type="GO" id="GO:0030420">
    <property type="term" value="P:establishment of competence for transformation"/>
    <property type="evidence" value="ECO:0007669"/>
    <property type="project" value="InterPro"/>
</dbReference>
<evidence type="ECO:0000313" key="9">
    <source>
        <dbReference type="EMBL" id="SUP25771.1"/>
    </source>
</evidence>
<dbReference type="Gene3D" id="3.60.15.10">
    <property type="entry name" value="Ribonuclease Z/Hydroxyacylglutathione hydrolase-like"/>
    <property type="match status" value="1"/>
</dbReference>
<protein>
    <submittedName>
        <fullName evidence="9">ComEC/rec2 family protein</fullName>
    </submittedName>
    <submittedName>
        <fullName evidence="8">DNA internalization-related competence protein ComEC/Rec2</fullName>
    </submittedName>
</protein>
<comment type="subcellular location">
    <subcellularLocation>
        <location evidence="1">Cell membrane</location>
        <topology evidence="1">Multi-pass membrane protein</topology>
    </subcellularLocation>
</comment>
<proteinExistence type="predicted"/>
<dbReference type="InterPro" id="IPR001279">
    <property type="entry name" value="Metallo-B-lactamas"/>
</dbReference>
<feature type="transmembrane region" description="Helical" evidence="6">
    <location>
        <begin position="331"/>
        <end position="347"/>
    </location>
</feature>
<dbReference type="Proteomes" id="UP000057088">
    <property type="component" value="Chromosome 2"/>
</dbReference>
<evidence type="ECO:0000256" key="1">
    <source>
        <dbReference type="ARBA" id="ARBA00004651"/>
    </source>
</evidence>
<evidence type="ECO:0000256" key="5">
    <source>
        <dbReference type="ARBA" id="ARBA00023136"/>
    </source>
</evidence>
<accession>A0AAX2LS47</accession>
<dbReference type="PANTHER" id="PTHR30619:SF1">
    <property type="entry name" value="RECOMBINATION PROTEIN 2"/>
    <property type="match status" value="1"/>
</dbReference>
<evidence type="ECO:0000259" key="7">
    <source>
        <dbReference type="SMART" id="SM00849"/>
    </source>
</evidence>
<dbReference type="AlphaFoldDB" id="A0AAX2LS47"/>